<keyword evidence="1" id="KW-0812">Transmembrane</keyword>
<evidence type="ECO:0000313" key="3">
    <source>
        <dbReference type="Proteomes" id="UP000189229"/>
    </source>
</evidence>
<reference evidence="2 3" key="1">
    <citation type="submission" date="2017-02" db="EMBL/GenBank/DDBJ databases">
        <title>Complete genome sequences of Mycobacterium kansasii strains isolated from rhesus macaques.</title>
        <authorList>
            <person name="Panda A."/>
            <person name="Nagaraj S."/>
            <person name="Zhao X."/>
            <person name="Tettelin H."/>
            <person name="Detolla L.J."/>
        </authorList>
    </citation>
    <scope>NUCLEOTIDE SEQUENCE [LARGE SCALE GENOMIC DNA]</scope>
    <source>
        <strain evidence="2 3">11-3813</strain>
    </source>
</reference>
<dbReference type="AlphaFoldDB" id="A0A1V3XH16"/>
<keyword evidence="1" id="KW-1133">Transmembrane helix</keyword>
<dbReference type="Proteomes" id="UP000189229">
    <property type="component" value="Unassembled WGS sequence"/>
</dbReference>
<comment type="caution">
    <text evidence="2">The sequence shown here is derived from an EMBL/GenBank/DDBJ whole genome shotgun (WGS) entry which is preliminary data.</text>
</comment>
<evidence type="ECO:0000313" key="2">
    <source>
        <dbReference type="EMBL" id="OOK78513.1"/>
    </source>
</evidence>
<proteinExistence type="predicted"/>
<feature type="transmembrane region" description="Helical" evidence="1">
    <location>
        <begin position="6"/>
        <end position="31"/>
    </location>
</feature>
<keyword evidence="2" id="KW-0378">Hydrolase</keyword>
<protein>
    <submittedName>
        <fullName evidence="2">Potassium-transporting ATPase subunit C domain protein</fullName>
        <ecNumber evidence="2">3.6.3.12</ecNumber>
    </submittedName>
</protein>
<evidence type="ECO:0000256" key="1">
    <source>
        <dbReference type="SAM" id="Phobius"/>
    </source>
</evidence>
<accession>A0A1V3XH16</accession>
<sequence length="51" mass="5690">MVRQHWAALRALLVFTVLLGVGYPLLIWLVAGFPGCMTRRKVPLSKPAVSR</sequence>
<dbReference type="GO" id="GO:0016787">
    <property type="term" value="F:hydrolase activity"/>
    <property type="evidence" value="ECO:0007669"/>
    <property type="project" value="UniProtKB-KW"/>
</dbReference>
<keyword evidence="1" id="KW-0472">Membrane</keyword>
<dbReference type="EMBL" id="MVBM01000002">
    <property type="protein sequence ID" value="OOK78513.1"/>
    <property type="molecule type" value="Genomic_DNA"/>
</dbReference>
<dbReference type="EC" id="3.6.3.12" evidence="2"/>
<gene>
    <name evidence="2" type="primary">kdpC</name>
    <name evidence="2" type="ORF">BZL30_2732</name>
</gene>
<organism evidence="2 3">
    <name type="scientific">Mycobacterium kansasii</name>
    <dbReference type="NCBI Taxonomy" id="1768"/>
    <lineage>
        <taxon>Bacteria</taxon>
        <taxon>Bacillati</taxon>
        <taxon>Actinomycetota</taxon>
        <taxon>Actinomycetes</taxon>
        <taxon>Mycobacteriales</taxon>
        <taxon>Mycobacteriaceae</taxon>
        <taxon>Mycobacterium</taxon>
    </lineage>
</organism>
<name>A0A1V3XH16_MYCKA</name>